<gene>
    <name evidence="2" type="ORF">UFOPK3402_00352</name>
</gene>
<organism evidence="2">
    <name type="scientific">freshwater metagenome</name>
    <dbReference type="NCBI Taxonomy" id="449393"/>
    <lineage>
        <taxon>unclassified sequences</taxon>
        <taxon>metagenomes</taxon>
        <taxon>ecological metagenomes</taxon>
    </lineage>
</organism>
<name>A0A6J7D4E5_9ZZZZ</name>
<dbReference type="EMBL" id="CAFBLS010000028">
    <property type="protein sequence ID" value="CAB4863864.1"/>
    <property type="molecule type" value="Genomic_DNA"/>
</dbReference>
<feature type="compositionally biased region" description="Polar residues" evidence="1">
    <location>
        <begin position="48"/>
        <end position="58"/>
    </location>
</feature>
<reference evidence="2" key="1">
    <citation type="submission" date="2020-05" db="EMBL/GenBank/DDBJ databases">
        <authorList>
            <person name="Chiriac C."/>
            <person name="Salcher M."/>
            <person name="Ghai R."/>
            <person name="Kavagutti S V."/>
        </authorList>
    </citation>
    <scope>NUCLEOTIDE SEQUENCE</scope>
</reference>
<feature type="compositionally biased region" description="Polar residues" evidence="1">
    <location>
        <begin position="65"/>
        <end position="79"/>
    </location>
</feature>
<proteinExistence type="predicted"/>
<feature type="region of interest" description="Disordered" evidence="1">
    <location>
        <begin position="41"/>
        <end position="101"/>
    </location>
</feature>
<evidence type="ECO:0000313" key="2">
    <source>
        <dbReference type="EMBL" id="CAB4863864.1"/>
    </source>
</evidence>
<sequence>MTADRAPARAIAAVRSVGTQVEVRVSAATLATSSLELTAVTTPALDTGSKNGLSTSSGAKRHSSSRPVGSPNESGSNEATRGARSCGGAMVTQPLLPFEVR</sequence>
<dbReference type="AlphaFoldDB" id="A0A6J7D4E5"/>
<evidence type="ECO:0000256" key="1">
    <source>
        <dbReference type="SAM" id="MobiDB-lite"/>
    </source>
</evidence>
<accession>A0A6J7D4E5</accession>
<protein>
    <submittedName>
        <fullName evidence="2">Unannotated protein</fullName>
    </submittedName>
</protein>